<keyword evidence="3 6" id="KW-1133">Transmembrane helix</keyword>
<dbReference type="Pfam" id="PF01566">
    <property type="entry name" value="Nramp"/>
    <property type="match status" value="2"/>
</dbReference>
<feature type="transmembrane region" description="Helical" evidence="6">
    <location>
        <begin position="386"/>
        <end position="408"/>
    </location>
</feature>
<dbReference type="NCBIfam" id="NF037982">
    <property type="entry name" value="Nramp_1"/>
    <property type="match status" value="1"/>
</dbReference>
<accession>A0A7D9D1L0</accession>
<dbReference type="GO" id="GO:0005384">
    <property type="term" value="F:manganese ion transmembrane transporter activity"/>
    <property type="evidence" value="ECO:0007669"/>
    <property type="project" value="TreeGrafter"/>
</dbReference>
<protein>
    <submittedName>
        <fullName evidence="7">DEBR0S6_05644g1_1</fullName>
    </submittedName>
</protein>
<feature type="transmembrane region" description="Helical" evidence="6">
    <location>
        <begin position="458"/>
        <end position="477"/>
    </location>
</feature>
<name>A0A7D9D1L0_DEKBR</name>
<feature type="transmembrane region" description="Helical" evidence="6">
    <location>
        <begin position="546"/>
        <end position="565"/>
    </location>
</feature>
<evidence type="ECO:0000256" key="6">
    <source>
        <dbReference type="SAM" id="Phobius"/>
    </source>
</evidence>
<keyword evidence="4 6" id="KW-0472">Membrane</keyword>
<sequence length="590" mass="64577">MTGNISDIYEANGPKPKDSRLLVGLRAVRSTTIHLSKVAFKFMKYIGPGLMVSVAYMDPGNFSSSIASARFQYKLLFSLLVSNVMAGIMQIQACKLGICTGQDLATNCRKHLPKYLNYIIYVFAEISVIATDVAEIIGTAIAFNILFNIPLFLGVLLTTIDVLVVIMAYRPNGPPLVLRLFEGFVSLLVLLTVACFVIELSKVSHDTNWGSVARGFLPSKDIFSNTEGLYLSAALLGSNLMPHSLYLGSGVVQSRMKDYDVKHGLYTMPKQNSRQNAIFCYPSKREKVSKEEEVIENTSGLSESTVSADSTDYTPSIGAVETTMNYTIGELIVSLIVVALFVNAAILIIAGTALSKPRDDDGDGDLENADLFTLHYLLSSHLSQTAGTIFALALLFSGLCGGTVVTMAGQMIMEGHAKLSMPPGLKRILTRIVSITPCIIVVIKSGREGLSSVLNGSQVILSMLLPFVSAPLIYLTCNKKIMRVRVGKSYGTSSEDSSEMELQNMSGQQDTDQEQNRHANSGRYDELPTGNNDNHEVYKDMSNGKVSGIISLLFGFSSVFSIFGFSQAWPWARMFHYNCIAFYIWHIYLV</sequence>
<evidence type="ECO:0000256" key="3">
    <source>
        <dbReference type="ARBA" id="ARBA00022989"/>
    </source>
</evidence>
<dbReference type="Proteomes" id="UP000478008">
    <property type="component" value="Unassembled WGS sequence"/>
</dbReference>
<feature type="transmembrane region" description="Helical" evidence="6">
    <location>
        <begin position="149"/>
        <end position="169"/>
    </location>
</feature>
<evidence type="ECO:0000313" key="7">
    <source>
        <dbReference type="EMBL" id="VUG20010.1"/>
    </source>
</evidence>
<feature type="transmembrane region" description="Helical" evidence="6">
    <location>
        <begin position="118"/>
        <end position="143"/>
    </location>
</feature>
<dbReference type="GO" id="GO:0030026">
    <property type="term" value="P:intracellular manganese ion homeostasis"/>
    <property type="evidence" value="ECO:0007669"/>
    <property type="project" value="TreeGrafter"/>
</dbReference>
<dbReference type="NCBIfam" id="TIGR01197">
    <property type="entry name" value="nramp"/>
    <property type="match status" value="1"/>
</dbReference>
<dbReference type="GO" id="GO:0034755">
    <property type="term" value="P:iron ion transmembrane transport"/>
    <property type="evidence" value="ECO:0007669"/>
    <property type="project" value="TreeGrafter"/>
</dbReference>
<comment type="subcellular location">
    <subcellularLocation>
        <location evidence="1">Membrane</location>
        <topology evidence="1">Multi-pass membrane protein</topology>
    </subcellularLocation>
</comment>
<feature type="region of interest" description="Disordered" evidence="5">
    <location>
        <begin position="490"/>
        <end position="531"/>
    </location>
</feature>
<reference evidence="7 8" key="1">
    <citation type="submission" date="2019-07" db="EMBL/GenBank/DDBJ databases">
        <authorList>
            <person name="Friedrich A."/>
            <person name="Schacherer J."/>
        </authorList>
    </citation>
    <scope>NUCLEOTIDE SEQUENCE [LARGE SCALE GENOMIC DNA]</scope>
</reference>
<dbReference type="PANTHER" id="PTHR11706">
    <property type="entry name" value="SOLUTE CARRIER PROTEIN FAMILY 11 MEMBER"/>
    <property type="match status" value="1"/>
</dbReference>
<keyword evidence="8" id="KW-1185">Reference proteome</keyword>
<feature type="transmembrane region" description="Helical" evidence="6">
    <location>
        <begin position="428"/>
        <end position="446"/>
    </location>
</feature>
<dbReference type="GO" id="GO:0015086">
    <property type="term" value="F:cadmium ion transmembrane transporter activity"/>
    <property type="evidence" value="ECO:0007669"/>
    <property type="project" value="TreeGrafter"/>
</dbReference>
<dbReference type="InterPro" id="IPR001046">
    <property type="entry name" value="NRAMP_fam"/>
</dbReference>
<evidence type="ECO:0000313" key="8">
    <source>
        <dbReference type="Proteomes" id="UP000478008"/>
    </source>
</evidence>
<evidence type="ECO:0000256" key="5">
    <source>
        <dbReference type="SAM" id="MobiDB-lite"/>
    </source>
</evidence>
<dbReference type="AlphaFoldDB" id="A0A7D9D1L0"/>
<keyword evidence="2 6" id="KW-0812">Transmembrane</keyword>
<dbReference type="PRINTS" id="PR00447">
    <property type="entry name" value="NATRESASSCMP"/>
</dbReference>
<feature type="compositionally biased region" description="Polar residues" evidence="5">
    <location>
        <begin position="490"/>
        <end position="510"/>
    </location>
</feature>
<proteinExistence type="predicted"/>
<feature type="transmembrane region" description="Helical" evidence="6">
    <location>
        <begin position="176"/>
        <end position="200"/>
    </location>
</feature>
<evidence type="ECO:0000256" key="1">
    <source>
        <dbReference type="ARBA" id="ARBA00004141"/>
    </source>
</evidence>
<feature type="transmembrane region" description="Helical" evidence="6">
    <location>
        <begin position="228"/>
        <end position="247"/>
    </location>
</feature>
<evidence type="ECO:0000256" key="2">
    <source>
        <dbReference type="ARBA" id="ARBA00022692"/>
    </source>
</evidence>
<organism evidence="7 8">
    <name type="scientific">Dekkera bruxellensis</name>
    <name type="common">Brettanomyces custersii</name>
    <dbReference type="NCBI Taxonomy" id="5007"/>
    <lineage>
        <taxon>Eukaryota</taxon>
        <taxon>Fungi</taxon>
        <taxon>Dikarya</taxon>
        <taxon>Ascomycota</taxon>
        <taxon>Saccharomycotina</taxon>
        <taxon>Pichiomycetes</taxon>
        <taxon>Pichiales</taxon>
        <taxon>Pichiaceae</taxon>
        <taxon>Brettanomyces</taxon>
    </lineage>
</organism>
<dbReference type="EMBL" id="CABFWN010000006">
    <property type="protein sequence ID" value="VUG20010.1"/>
    <property type="molecule type" value="Genomic_DNA"/>
</dbReference>
<feature type="transmembrane region" description="Helical" evidence="6">
    <location>
        <begin position="331"/>
        <end position="354"/>
    </location>
</feature>
<evidence type="ECO:0000256" key="4">
    <source>
        <dbReference type="ARBA" id="ARBA00023136"/>
    </source>
</evidence>
<dbReference type="PANTHER" id="PTHR11706:SF50">
    <property type="entry name" value="MANGANESE TRANSPORTER SMF2"/>
    <property type="match status" value="1"/>
</dbReference>
<gene>
    <name evidence="7" type="primary">SMF1</name>
    <name evidence="7" type="ORF">DEBR0S6_05644G</name>
</gene>
<dbReference type="GO" id="GO:0005886">
    <property type="term" value="C:plasma membrane"/>
    <property type="evidence" value="ECO:0007669"/>
    <property type="project" value="TreeGrafter"/>
</dbReference>